<dbReference type="EMBL" id="PNIN01000026">
    <property type="protein sequence ID" value="PMP72201.1"/>
    <property type="molecule type" value="Genomic_DNA"/>
</dbReference>
<evidence type="ECO:0000256" key="5">
    <source>
        <dbReference type="ARBA" id="ARBA00022692"/>
    </source>
</evidence>
<comment type="similarity">
    <text evidence="8">Belongs to the TRAP transporter small permease family.</text>
</comment>
<dbReference type="Proteomes" id="UP000242881">
    <property type="component" value="Unassembled WGS sequence"/>
</dbReference>
<feature type="domain" description="Tripartite ATP-independent periplasmic transporters DctQ component" evidence="10">
    <location>
        <begin position="20"/>
        <end position="149"/>
    </location>
</feature>
<comment type="caution">
    <text evidence="11">The sequence shown here is derived from an EMBL/GenBank/DDBJ whole genome shotgun (WGS) entry which is preliminary data.</text>
</comment>
<feature type="transmembrane region" description="Helical" evidence="9">
    <location>
        <begin position="41"/>
        <end position="60"/>
    </location>
</feature>
<keyword evidence="5 9" id="KW-0812">Transmembrane</keyword>
<comment type="subcellular location">
    <subcellularLocation>
        <location evidence="1">Cell inner membrane</location>
        <topology evidence="1">Multi-pass membrane protein</topology>
    </subcellularLocation>
</comment>
<dbReference type="InterPro" id="IPR055348">
    <property type="entry name" value="DctQ"/>
</dbReference>
<feature type="transmembrane region" description="Helical" evidence="9">
    <location>
        <begin position="7"/>
        <end position="29"/>
    </location>
</feature>
<gene>
    <name evidence="11" type="ORF">C0187_02190</name>
</gene>
<reference evidence="11 12" key="1">
    <citation type="submission" date="2018-01" db="EMBL/GenBank/DDBJ databases">
        <title>Metagenomic assembled genomes from two thermal pools in the Uzon Caldera, Kamchatka, Russia.</title>
        <authorList>
            <person name="Wilkins L."/>
            <person name="Ettinger C."/>
        </authorList>
    </citation>
    <scope>NUCLEOTIDE SEQUENCE [LARGE SCALE GENOMIC DNA]</scope>
    <source>
        <strain evidence="11">ZAV-05</strain>
    </source>
</reference>
<dbReference type="InterPro" id="IPR007387">
    <property type="entry name" value="TRAP_DctQ"/>
</dbReference>
<evidence type="ECO:0000259" key="10">
    <source>
        <dbReference type="Pfam" id="PF04290"/>
    </source>
</evidence>
<dbReference type="GO" id="GO:0022857">
    <property type="term" value="F:transmembrane transporter activity"/>
    <property type="evidence" value="ECO:0007669"/>
    <property type="project" value="TreeGrafter"/>
</dbReference>
<sequence>MVRLYRVFLWVAAFFNVATLIMVLLSIFVRMIGSSLPGLDAYSGYFIAASFFLALAETFHRNEHIRVSILINNLKDPYNRYLDLFAMLAGIFIVGYLTFFSARMVLFSYKFNDISQLPDATPLWIPQLSFVFGMFLLLLSIIQRFIKTINKKGDL</sequence>
<evidence type="ECO:0000256" key="8">
    <source>
        <dbReference type="ARBA" id="ARBA00038436"/>
    </source>
</evidence>
<keyword evidence="3" id="KW-1003">Cell membrane</keyword>
<organism evidence="11 12">
    <name type="scientific">Calditerrivibrio nitroreducens</name>
    <dbReference type="NCBI Taxonomy" id="477976"/>
    <lineage>
        <taxon>Bacteria</taxon>
        <taxon>Pseudomonadati</taxon>
        <taxon>Deferribacterota</taxon>
        <taxon>Deferribacteres</taxon>
        <taxon>Deferribacterales</taxon>
        <taxon>Calditerrivibrionaceae</taxon>
    </lineage>
</organism>
<evidence type="ECO:0000256" key="1">
    <source>
        <dbReference type="ARBA" id="ARBA00004429"/>
    </source>
</evidence>
<proteinExistence type="inferred from homology"/>
<evidence type="ECO:0000313" key="12">
    <source>
        <dbReference type="Proteomes" id="UP000242881"/>
    </source>
</evidence>
<feature type="transmembrane region" description="Helical" evidence="9">
    <location>
        <begin position="123"/>
        <end position="142"/>
    </location>
</feature>
<keyword evidence="4" id="KW-0997">Cell inner membrane</keyword>
<evidence type="ECO:0000256" key="6">
    <source>
        <dbReference type="ARBA" id="ARBA00022989"/>
    </source>
</evidence>
<dbReference type="GO" id="GO:0015740">
    <property type="term" value="P:C4-dicarboxylate transport"/>
    <property type="evidence" value="ECO:0007669"/>
    <property type="project" value="TreeGrafter"/>
</dbReference>
<name>A0A2J6WP87_9BACT</name>
<keyword evidence="2" id="KW-0813">Transport</keyword>
<dbReference type="PANTHER" id="PTHR35011">
    <property type="entry name" value="2,3-DIKETO-L-GULONATE TRAP TRANSPORTER SMALL PERMEASE PROTEIN YIAM"/>
    <property type="match status" value="1"/>
</dbReference>
<keyword evidence="7 9" id="KW-0472">Membrane</keyword>
<dbReference type="Pfam" id="PF04290">
    <property type="entry name" value="DctQ"/>
    <property type="match status" value="1"/>
</dbReference>
<evidence type="ECO:0000256" key="3">
    <source>
        <dbReference type="ARBA" id="ARBA00022475"/>
    </source>
</evidence>
<feature type="transmembrane region" description="Helical" evidence="9">
    <location>
        <begin position="81"/>
        <end position="103"/>
    </location>
</feature>
<evidence type="ECO:0000256" key="2">
    <source>
        <dbReference type="ARBA" id="ARBA00022448"/>
    </source>
</evidence>
<accession>A0A2J6WP87</accession>
<evidence type="ECO:0000256" key="4">
    <source>
        <dbReference type="ARBA" id="ARBA00022519"/>
    </source>
</evidence>
<evidence type="ECO:0000256" key="7">
    <source>
        <dbReference type="ARBA" id="ARBA00023136"/>
    </source>
</evidence>
<keyword evidence="6 9" id="KW-1133">Transmembrane helix</keyword>
<evidence type="ECO:0000313" key="11">
    <source>
        <dbReference type="EMBL" id="PMP72201.1"/>
    </source>
</evidence>
<dbReference type="GO" id="GO:0005886">
    <property type="term" value="C:plasma membrane"/>
    <property type="evidence" value="ECO:0007669"/>
    <property type="project" value="UniProtKB-SubCell"/>
</dbReference>
<dbReference type="AlphaFoldDB" id="A0A2J6WP87"/>
<evidence type="ECO:0000256" key="9">
    <source>
        <dbReference type="SAM" id="Phobius"/>
    </source>
</evidence>
<protein>
    <submittedName>
        <fullName evidence="11">TRAP transporter permease DctQ</fullName>
    </submittedName>
</protein>
<dbReference type="PANTHER" id="PTHR35011:SF10">
    <property type="entry name" value="TRAP TRANSPORTER SMALL PERMEASE PROTEIN"/>
    <property type="match status" value="1"/>
</dbReference>